<evidence type="ECO:0000256" key="3">
    <source>
        <dbReference type="ARBA" id="ARBA00023027"/>
    </source>
</evidence>
<gene>
    <name evidence="6" type="ORF">OEZ85_014434</name>
</gene>
<dbReference type="Pfam" id="PF03446">
    <property type="entry name" value="NAD_binding_2"/>
    <property type="match status" value="1"/>
</dbReference>
<dbReference type="InterPro" id="IPR029154">
    <property type="entry name" value="HIBADH-like_NADP-bd"/>
</dbReference>
<dbReference type="EMBL" id="CP126215">
    <property type="protein sequence ID" value="WIA17625.1"/>
    <property type="molecule type" value="Genomic_DNA"/>
</dbReference>
<dbReference type="InterPro" id="IPR006115">
    <property type="entry name" value="6PGDH_NADP-bd"/>
</dbReference>
<dbReference type="InterPro" id="IPR013328">
    <property type="entry name" value="6PGD_dom2"/>
</dbReference>
<keyword evidence="7" id="KW-1185">Reference proteome</keyword>
<dbReference type="SUPFAM" id="SSF48179">
    <property type="entry name" value="6-phosphogluconate dehydrogenase C-terminal domain-like"/>
    <property type="match status" value="1"/>
</dbReference>
<dbReference type="SUPFAM" id="SSF51735">
    <property type="entry name" value="NAD(P)-binding Rossmann-fold domains"/>
    <property type="match status" value="1"/>
</dbReference>
<dbReference type="PIRSF" id="PIRSF000103">
    <property type="entry name" value="HIBADH"/>
    <property type="match status" value="1"/>
</dbReference>
<dbReference type="Pfam" id="PF14833">
    <property type="entry name" value="NAD_binding_11"/>
    <property type="match status" value="1"/>
</dbReference>
<feature type="domain" description="3-hydroxyisobutyrate dehydrogenase-like NAD-binding" evidence="5">
    <location>
        <begin position="154"/>
        <end position="273"/>
    </location>
</feature>
<dbReference type="PANTHER" id="PTHR43580:SF2">
    <property type="entry name" value="CYTOKINE-LIKE NUCLEAR FACTOR N-PAC"/>
    <property type="match status" value="1"/>
</dbReference>
<evidence type="ECO:0000259" key="4">
    <source>
        <dbReference type="Pfam" id="PF03446"/>
    </source>
</evidence>
<evidence type="ECO:0000313" key="6">
    <source>
        <dbReference type="EMBL" id="WIA17625.1"/>
    </source>
</evidence>
<dbReference type="PANTHER" id="PTHR43580">
    <property type="entry name" value="OXIDOREDUCTASE GLYR1-RELATED"/>
    <property type="match status" value="1"/>
</dbReference>
<proteinExistence type="inferred from homology"/>
<keyword evidence="3" id="KW-0520">NAD</keyword>
<dbReference type="InterPro" id="IPR051265">
    <property type="entry name" value="HIBADH-related_NP60_sf"/>
</dbReference>
<comment type="similarity">
    <text evidence="1">Belongs to the HIBADH-related family. NP60 subfamily.</text>
</comment>
<accession>A0ABY8U8H8</accession>
<reference evidence="6 7" key="1">
    <citation type="submission" date="2023-05" db="EMBL/GenBank/DDBJ databases">
        <title>A 100% complete, gapless, phased diploid assembly of the Scenedesmus obliquus UTEX 3031 genome.</title>
        <authorList>
            <person name="Biondi T.C."/>
            <person name="Hanschen E.R."/>
            <person name="Kwon T."/>
            <person name="Eng W."/>
            <person name="Kruse C.P.S."/>
            <person name="Koehler S.I."/>
            <person name="Kunde Y."/>
            <person name="Gleasner C.D."/>
            <person name="You Mak K.T."/>
            <person name="Polle J."/>
            <person name="Hovde B.T."/>
            <person name="Starkenburg S.R."/>
        </authorList>
    </citation>
    <scope>NUCLEOTIDE SEQUENCE [LARGE SCALE GENOMIC DNA]</scope>
    <source>
        <strain evidence="6 7">DOE0152z</strain>
    </source>
</reference>
<evidence type="ECO:0000259" key="5">
    <source>
        <dbReference type="Pfam" id="PF14833"/>
    </source>
</evidence>
<evidence type="ECO:0000256" key="1">
    <source>
        <dbReference type="ARBA" id="ARBA00007598"/>
    </source>
</evidence>
<dbReference type="InterPro" id="IPR008927">
    <property type="entry name" value="6-PGluconate_DH-like_C_sf"/>
</dbReference>
<name>A0ABY8U8H8_TETOB</name>
<dbReference type="Gene3D" id="3.40.50.720">
    <property type="entry name" value="NAD(P)-binding Rossmann-like Domain"/>
    <property type="match status" value="1"/>
</dbReference>
<dbReference type="InterPro" id="IPR015815">
    <property type="entry name" value="HIBADH-related"/>
</dbReference>
<dbReference type="Proteomes" id="UP001244341">
    <property type="component" value="Chromosome 8b"/>
</dbReference>
<evidence type="ECO:0008006" key="8">
    <source>
        <dbReference type="Google" id="ProtNLM"/>
    </source>
</evidence>
<organism evidence="6 7">
    <name type="scientific">Tetradesmus obliquus</name>
    <name type="common">Green alga</name>
    <name type="synonym">Acutodesmus obliquus</name>
    <dbReference type="NCBI Taxonomy" id="3088"/>
    <lineage>
        <taxon>Eukaryota</taxon>
        <taxon>Viridiplantae</taxon>
        <taxon>Chlorophyta</taxon>
        <taxon>core chlorophytes</taxon>
        <taxon>Chlorophyceae</taxon>
        <taxon>CS clade</taxon>
        <taxon>Sphaeropleales</taxon>
        <taxon>Scenedesmaceae</taxon>
        <taxon>Tetradesmus</taxon>
    </lineage>
</organism>
<keyword evidence="2" id="KW-0560">Oxidoreductase</keyword>
<sequence length="280" mass="28282">MGVPMALNLIKAGYKVVVWNRSADKCEPLKAAGATVAASPADVARQSDITFAMLSDPPAAVQVATGPGGIVEGMSAGKGYVDVSTIDPATAAAVAAAVRGTGALYLEAPVSGSKGPAEQGALIFLTAGDQALYDAAAGPLDVMGKASFFLGEVGAGANMKLVVNAVMGAMMGAFAEGLSLADRMGLQQQDVIDVVALGAIASPMFALKGPAMAKGNYPTAFPLKHQQKDLRLALAEADAAAQPLAVIAAANDLYVRARQQGHGDADFSAVLEAVKGQQQQ</sequence>
<feature type="domain" description="6-phosphogluconate dehydrogenase NADP-binding" evidence="4">
    <location>
        <begin position="1"/>
        <end position="151"/>
    </location>
</feature>
<protein>
    <recommendedName>
        <fullName evidence="8">6-phosphogluconate dehydrogenase NADP-binding domain-containing protein</fullName>
    </recommendedName>
</protein>
<dbReference type="InterPro" id="IPR036291">
    <property type="entry name" value="NAD(P)-bd_dom_sf"/>
</dbReference>
<evidence type="ECO:0000313" key="7">
    <source>
        <dbReference type="Proteomes" id="UP001244341"/>
    </source>
</evidence>
<dbReference type="Gene3D" id="1.10.1040.10">
    <property type="entry name" value="N-(1-d-carboxylethyl)-l-norvaline Dehydrogenase, domain 2"/>
    <property type="match status" value="1"/>
</dbReference>
<evidence type="ECO:0000256" key="2">
    <source>
        <dbReference type="ARBA" id="ARBA00023002"/>
    </source>
</evidence>